<gene>
    <name evidence="2" type="ORF">CSA56_18800</name>
</gene>
<feature type="domain" description="Cation efflux protein cytoplasmic" evidence="1">
    <location>
        <begin position="2"/>
        <end position="65"/>
    </location>
</feature>
<evidence type="ECO:0000259" key="1">
    <source>
        <dbReference type="Pfam" id="PF16916"/>
    </source>
</evidence>
<organism evidence="2 3">
    <name type="scientific">candidate division KSB3 bacterium</name>
    <dbReference type="NCBI Taxonomy" id="2044937"/>
    <lineage>
        <taxon>Bacteria</taxon>
        <taxon>candidate division KSB3</taxon>
    </lineage>
</organism>
<dbReference type="Gene3D" id="3.30.70.1350">
    <property type="entry name" value="Cation efflux protein, cytoplasmic domain"/>
    <property type="match status" value="1"/>
</dbReference>
<dbReference type="SUPFAM" id="SSF160240">
    <property type="entry name" value="Cation efflux protein cytoplasmic domain-like"/>
    <property type="match status" value="1"/>
</dbReference>
<dbReference type="AlphaFoldDB" id="A0A2G6K6G3"/>
<sequence length="140" mass="15848">MLEHPSVNTIKTLTGRNSGSYKFIETELILDVRDLKRAHAASIQLEKSIKTQVQNVDHILIHYEPMIKETQLIAVMLDELGGNISGEFGAAPYIALIRKHIEHEEIVEQKILINPFISQKTGKGIALAEFFARQHISYSR</sequence>
<reference evidence="2 3" key="1">
    <citation type="submission" date="2017-10" db="EMBL/GenBank/DDBJ databases">
        <title>Novel microbial diversity and functional potential in the marine mammal oral microbiome.</title>
        <authorList>
            <person name="Dudek N.K."/>
            <person name="Sun C.L."/>
            <person name="Burstein D."/>
            <person name="Kantor R.S."/>
            <person name="Aliaga Goltsman D.S."/>
            <person name="Bik E.M."/>
            <person name="Thomas B.C."/>
            <person name="Banfield J.F."/>
            <person name="Relman D.A."/>
        </authorList>
    </citation>
    <scope>NUCLEOTIDE SEQUENCE [LARGE SCALE GENOMIC DNA]</scope>
    <source>
        <strain evidence="2">DOLJORAL78_47_16</strain>
    </source>
</reference>
<name>A0A2G6K6G3_9BACT</name>
<dbReference type="EMBL" id="PDSK01000158">
    <property type="protein sequence ID" value="PIE31271.1"/>
    <property type="molecule type" value="Genomic_DNA"/>
</dbReference>
<dbReference type="Proteomes" id="UP000230821">
    <property type="component" value="Unassembled WGS sequence"/>
</dbReference>
<evidence type="ECO:0000313" key="3">
    <source>
        <dbReference type="Proteomes" id="UP000230821"/>
    </source>
</evidence>
<dbReference type="Pfam" id="PF16916">
    <property type="entry name" value="ZT_dimer"/>
    <property type="match status" value="1"/>
</dbReference>
<protein>
    <recommendedName>
        <fullName evidence="1">Cation efflux protein cytoplasmic domain-containing protein</fullName>
    </recommendedName>
</protein>
<dbReference type="InterPro" id="IPR036837">
    <property type="entry name" value="Cation_efflux_CTD_sf"/>
</dbReference>
<dbReference type="Gene3D" id="3.30.420.130">
    <property type="entry name" value="Dinitrogenase iron-molybdenum cofactor biosynthesis domain"/>
    <property type="match status" value="1"/>
</dbReference>
<dbReference type="InterPro" id="IPR027470">
    <property type="entry name" value="Cation_efflux_CTD"/>
</dbReference>
<evidence type="ECO:0000313" key="2">
    <source>
        <dbReference type="EMBL" id="PIE31271.1"/>
    </source>
</evidence>
<proteinExistence type="predicted"/>
<comment type="caution">
    <text evidence="2">The sequence shown here is derived from an EMBL/GenBank/DDBJ whole genome shotgun (WGS) entry which is preliminary data.</text>
</comment>
<accession>A0A2G6K6G3</accession>
<dbReference type="InterPro" id="IPR036105">
    <property type="entry name" value="DiNase_FeMo-co_biosyn_sf"/>
</dbReference>